<protein>
    <recommendedName>
        <fullName evidence="4">Zinc-ribbon 15 domain-containing protein</fullName>
    </recommendedName>
</protein>
<dbReference type="AlphaFoldDB" id="A0A840TUF1"/>
<keyword evidence="1" id="KW-0812">Transmembrane</keyword>
<organism evidence="2 3">
    <name type="scientific">Rhabdobacter roseus</name>
    <dbReference type="NCBI Taxonomy" id="1655419"/>
    <lineage>
        <taxon>Bacteria</taxon>
        <taxon>Pseudomonadati</taxon>
        <taxon>Bacteroidota</taxon>
        <taxon>Cytophagia</taxon>
        <taxon>Cytophagales</taxon>
        <taxon>Cytophagaceae</taxon>
        <taxon>Rhabdobacter</taxon>
    </lineage>
</organism>
<evidence type="ECO:0000313" key="2">
    <source>
        <dbReference type="EMBL" id="MBB5285297.1"/>
    </source>
</evidence>
<sequence>MIGIKDADPEYLATSYDIDCKYCHSPRKLNFYYYYSYSYFGFLKVFPLGKSFYSQCQSCKHFLQEAAFDDQYRAELNNYRDRAKLPWTLYIGPVLIGYWLISSLISSLF</sequence>
<reference evidence="2 3" key="1">
    <citation type="submission" date="2020-08" db="EMBL/GenBank/DDBJ databases">
        <title>Genomic Encyclopedia of Type Strains, Phase IV (KMG-IV): sequencing the most valuable type-strain genomes for metagenomic binning, comparative biology and taxonomic classification.</title>
        <authorList>
            <person name="Goeker M."/>
        </authorList>
    </citation>
    <scope>NUCLEOTIDE SEQUENCE [LARGE SCALE GENOMIC DNA]</scope>
    <source>
        <strain evidence="2 3">DSM 105074</strain>
    </source>
</reference>
<name>A0A840TUF1_9BACT</name>
<dbReference type="RefSeq" id="WP_184175313.1">
    <property type="nucleotide sequence ID" value="NZ_JACHGF010000005.1"/>
</dbReference>
<feature type="transmembrane region" description="Helical" evidence="1">
    <location>
        <begin position="87"/>
        <end position="108"/>
    </location>
</feature>
<evidence type="ECO:0008006" key="4">
    <source>
        <dbReference type="Google" id="ProtNLM"/>
    </source>
</evidence>
<dbReference type="Proteomes" id="UP000557307">
    <property type="component" value="Unassembled WGS sequence"/>
</dbReference>
<comment type="caution">
    <text evidence="2">The sequence shown here is derived from an EMBL/GenBank/DDBJ whole genome shotgun (WGS) entry which is preliminary data.</text>
</comment>
<evidence type="ECO:0000256" key="1">
    <source>
        <dbReference type="SAM" id="Phobius"/>
    </source>
</evidence>
<proteinExistence type="predicted"/>
<keyword evidence="1" id="KW-0472">Membrane</keyword>
<dbReference type="EMBL" id="JACHGF010000005">
    <property type="protein sequence ID" value="MBB5285297.1"/>
    <property type="molecule type" value="Genomic_DNA"/>
</dbReference>
<gene>
    <name evidence="2" type="ORF">HNQ92_003454</name>
</gene>
<keyword evidence="3" id="KW-1185">Reference proteome</keyword>
<accession>A0A840TUF1</accession>
<keyword evidence="1" id="KW-1133">Transmembrane helix</keyword>
<evidence type="ECO:0000313" key="3">
    <source>
        <dbReference type="Proteomes" id="UP000557307"/>
    </source>
</evidence>